<evidence type="ECO:0000313" key="4">
    <source>
        <dbReference type="EMBL" id="KAK8743553.1"/>
    </source>
</evidence>
<comment type="caution">
    <text evidence="4">The sequence shown here is derived from an EMBL/GenBank/DDBJ whole genome shotgun (WGS) entry which is preliminary data.</text>
</comment>
<keyword evidence="3" id="KW-0472">Membrane</keyword>
<keyword evidence="1 2" id="KW-0193">Cuticle</keyword>
<proteinExistence type="predicted"/>
<keyword evidence="3" id="KW-1133">Transmembrane helix</keyword>
<protein>
    <recommendedName>
        <fullName evidence="6">Cuticle protein</fullName>
    </recommendedName>
</protein>
<dbReference type="AlphaFoldDB" id="A0AAW0XUC1"/>
<dbReference type="InterPro" id="IPR051217">
    <property type="entry name" value="Insect_Cuticle_Struc_Prot"/>
</dbReference>
<sequence length="130" mass="14136">GEADNWGSGWRYKVRFLAKDETVIVHHLCTALLNMFASVVLMSILVAAGVALPGGYQQPSYAPIPYNFNYDVNAGATNFGQQESGNGGNAKGSYWVQLPDGRLERVDYWADGSGYHATVSFQGTAKHPSY</sequence>
<dbReference type="PROSITE" id="PS51155">
    <property type="entry name" value="CHIT_BIND_RR_2"/>
    <property type="match status" value="1"/>
</dbReference>
<feature type="non-terminal residue" evidence="4">
    <location>
        <position position="1"/>
    </location>
</feature>
<reference evidence="4 5" key="1">
    <citation type="journal article" date="2024" name="BMC Genomics">
        <title>Genome assembly of redclaw crayfish (Cherax quadricarinatus) provides insights into its immune adaptation and hypoxia tolerance.</title>
        <authorList>
            <person name="Liu Z."/>
            <person name="Zheng J."/>
            <person name="Li H."/>
            <person name="Fang K."/>
            <person name="Wang S."/>
            <person name="He J."/>
            <person name="Zhou D."/>
            <person name="Weng S."/>
            <person name="Chi M."/>
            <person name="Gu Z."/>
            <person name="He J."/>
            <person name="Li F."/>
            <person name="Wang M."/>
        </authorList>
    </citation>
    <scope>NUCLEOTIDE SEQUENCE [LARGE SCALE GENOMIC DNA]</scope>
    <source>
        <strain evidence="4">ZL_2023a</strain>
    </source>
</reference>
<dbReference type="EMBL" id="JARKIK010000024">
    <property type="protein sequence ID" value="KAK8743553.1"/>
    <property type="molecule type" value="Genomic_DNA"/>
</dbReference>
<evidence type="ECO:0000313" key="5">
    <source>
        <dbReference type="Proteomes" id="UP001445076"/>
    </source>
</evidence>
<gene>
    <name evidence="4" type="ORF">OTU49_001128</name>
</gene>
<dbReference type="Pfam" id="PF00379">
    <property type="entry name" value="Chitin_bind_4"/>
    <property type="match status" value="1"/>
</dbReference>
<evidence type="ECO:0000256" key="3">
    <source>
        <dbReference type="SAM" id="Phobius"/>
    </source>
</evidence>
<feature type="non-terminal residue" evidence="4">
    <location>
        <position position="130"/>
    </location>
</feature>
<evidence type="ECO:0000256" key="2">
    <source>
        <dbReference type="PROSITE-ProRule" id="PRU00497"/>
    </source>
</evidence>
<feature type="transmembrane region" description="Helical" evidence="3">
    <location>
        <begin position="24"/>
        <end position="52"/>
    </location>
</feature>
<evidence type="ECO:0008006" key="6">
    <source>
        <dbReference type="Google" id="ProtNLM"/>
    </source>
</evidence>
<dbReference type="GO" id="GO:0042302">
    <property type="term" value="F:structural constituent of cuticle"/>
    <property type="evidence" value="ECO:0007669"/>
    <property type="project" value="UniProtKB-UniRule"/>
</dbReference>
<organism evidence="4 5">
    <name type="scientific">Cherax quadricarinatus</name>
    <name type="common">Australian red claw crayfish</name>
    <dbReference type="NCBI Taxonomy" id="27406"/>
    <lineage>
        <taxon>Eukaryota</taxon>
        <taxon>Metazoa</taxon>
        <taxon>Ecdysozoa</taxon>
        <taxon>Arthropoda</taxon>
        <taxon>Crustacea</taxon>
        <taxon>Multicrustacea</taxon>
        <taxon>Malacostraca</taxon>
        <taxon>Eumalacostraca</taxon>
        <taxon>Eucarida</taxon>
        <taxon>Decapoda</taxon>
        <taxon>Pleocyemata</taxon>
        <taxon>Astacidea</taxon>
        <taxon>Parastacoidea</taxon>
        <taxon>Parastacidae</taxon>
        <taxon>Cherax</taxon>
    </lineage>
</organism>
<dbReference type="GO" id="GO:0031012">
    <property type="term" value="C:extracellular matrix"/>
    <property type="evidence" value="ECO:0007669"/>
    <property type="project" value="TreeGrafter"/>
</dbReference>
<dbReference type="PROSITE" id="PS00233">
    <property type="entry name" value="CHIT_BIND_RR_1"/>
    <property type="match status" value="1"/>
</dbReference>
<name>A0AAW0XUC1_CHEQU</name>
<keyword evidence="5" id="KW-1185">Reference proteome</keyword>
<evidence type="ECO:0000256" key="1">
    <source>
        <dbReference type="ARBA" id="ARBA00022460"/>
    </source>
</evidence>
<dbReference type="InterPro" id="IPR031311">
    <property type="entry name" value="CHIT_BIND_RR_consensus"/>
</dbReference>
<dbReference type="GO" id="GO:0005615">
    <property type="term" value="C:extracellular space"/>
    <property type="evidence" value="ECO:0007669"/>
    <property type="project" value="TreeGrafter"/>
</dbReference>
<accession>A0AAW0XUC1</accession>
<dbReference type="Proteomes" id="UP001445076">
    <property type="component" value="Unassembled WGS sequence"/>
</dbReference>
<dbReference type="PANTHER" id="PTHR12236:SF79">
    <property type="entry name" value="CUTICULAR PROTEIN 50CB-RELATED"/>
    <property type="match status" value="1"/>
</dbReference>
<dbReference type="InterPro" id="IPR000618">
    <property type="entry name" value="Insect_cuticle"/>
</dbReference>
<dbReference type="PANTHER" id="PTHR12236">
    <property type="entry name" value="STRUCTURAL CONTITUENT OF CUTICLE"/>
    <property type="match status" value="1"/>
</dbReference>
<keyword evidence="3" id="KW-0812">Transmembrane</keyword>